<evidence type="ECO:0000256" key="1">
    <source>
        <dbReference type="SAM" id="Phobius"/>
    </source>
</evidence>
<keyword evidence="1" id="KW-1133">Transmembrane helix</keyword>
<name>A0ABU4URU0_9PSEU</name>
<reference evidence="3 4" key="1">
    <citation type="submission" date="2023-11" db="EMBL/GenBank/DDBJ databases">
        <title>Lentzea sokolovensis, sp. nov., Lentzea kristufkii, sp. nov., and Lentzea miocenensis, sp. nov., rare actinobacteria from Sokolov Coal Basin, Miocene lacustrine sediment, Czech Republic.</title>
        <authorList>
            <person name="Lara A."/>
            <person name="Kotroba L."/>
            <person name="Nouioui I."/>
            <person name="Neumann-Schaal M."/>
            <person name="Mast Y."/>
            <person name="Chronakova A."/>
        </authorList>
    </citation>
    <scope>NUCLEOTIDE SEQUENCE [LARGE SCALE GENOMIC DNA]</scope>
    <source>
        <strain evidence="3 4">BCCO 10_0061</strain>
    </source>
</reference>
<keyword evidence="1" id="KW-0812">Transmembrane</keyword>
<feature type="domain" description="SHOCT" evidence="2">
    <location>
        <begin position="48"/>
        <end position="71"/>
    </location>
</feature>
<reference evidence="3 4" key="2">
    <citation type="submission" date="2023-11" db="EMBL/GenBank/DDBJ databases">
        <authorList>
            <person name="Lara A.C."/>
            <person name="Chronakova A."/>
        </authorList>
    </citation>
    <scope>NUCLEOTIDE SEQUENCE [LARGE SCALE GENOMIC DNA]</scope>
    <source>
        <strain evidence="3 4">BCCO 10_0061</strain>
    </source>
</reference>
<evidence type="ECO:0000313" key="3">
    <source>
        <dbReference type="EMBL" id="MDX8141425.1"/>
    </source>
</evidence>
<comment type="caution">
    <text evidence="3">The sequence shown here is derived from an EMBL/GenBank/DDBJ whole genome shotgun (WGS) entry which is preliminary data.</text>
</comment>
<dbReference type="Pfam" id="PF09851">
    <property type="entry name" value="SHOCT"/>
    <property type="match status" value="1"/>
</dbReference>
<sequence length="76" mass="8563">MYPYYGGSMGWGGIVMMTLGMIVFWSTLGVVAIVLLRRAEAARHDGSALRILQERLAKGEIDTEEFDRVRKTMLAR</sequence>
<dbReference type="RefSeq" id="WP_319973752.1">
    <property type="nucleotide sequence ID" value="NZ_JAXAVU010000002.1"/>
</dbReference>
<proteinExistence type="predicted"/>
<keyword evidence="4" id="KW-1185">Reference proteome</keyword>
<accession>A0ABU4URU0</accession>
<gene>
    <name evidence="3" type="ORF">SK854_04825</name>
</gene>
<feature type="transmembrane region" description="Helical" evidence="1">
    <location>
        <begin position="12"/>
        <end position="36"/>
    </location>
</feature>
<protein>
    <submittedName>
        <fullName evidence="3">SHOCT domain-containing protein</fullName>
    </submittedName>
</protein>
<evidence type="ECO:0000313" key="4">
    <source>
        <dbReference type="Proteomes" id="UP001285352"/>
    </source>
</evidence>
<organism evidence="3 4">
    <name type="scientific">Lentzea sokolovensis</name>
    <dbReference type="NCBI Taxonomy" id="3095429"/>
    <lineage>
        <taxon>Bacteria</taxon>
        <taxon>Bacillati</taxon>
        <taxon>Actinomycetota</taxon>
        <taxon>Actinomycetes</taxon>
        <taxon>Pseudonocardiales</taxon>
        <taxon>Pseudonocardiaceae</taxon>
        <taxon>Lentzea</taxon>
    </lineage>
</organism>
<dbReference type="InterPro" id="IPR018649">
    <property type="entry name" value="SHOCT"/>
</dbReference>
<keyword evidence="1" id="KW-0472">Membrane</keyword>
<dbReference type="Proteomes" id="UP001285352">
    <property type="component" value="Unassembled WGS sequence"/>
</dbReference>
<dbReference type="EMBL" id="JAXAVU010000002">
    <property type="protein sequence ID" value="MDX8141425.1"/>
    <property type="molecule type" value="Genomic_DNA"/>
</dbReference>
<evidence type="ECO:0000259" key="2">
    <source>
        <dbReference type="Pfam" id="PF09851"/>
    </source>
</evidence>